<dbReference type="InterPro" id="IPR024074">
    <property type="entry name" value="AS_cat/multimer_dom_body"/>
</dbReference>
<dbReference type="Pfam" id="PF00764">
    <property type="entry name" value="Arginosuc_synth"/>
    <property type="match status" value="1"/>
</dbReference>
<evidence type="ECO:0000256" key="1">
    <source>
        <dbReference type="ARBA" id="ARBA00004967"/>
    </source>
</evidence>
<keyword evidence="3" id="KW-0055">Arginine biosynthesis</keyword>
<dbReference type="GO" id="GO:0004055">
    <property type="term" value="F:argininosuccinate synthase activity"/>
    <property type="evidence" value="ECO:0007669"/>
    <property type="project" value="UniProtKB-EC"/>
</dbReference>
<accession>A0A9P5B9N2</accession>
<name>A0A9P5B9N2_9HYPO</name>
<dbReference type="Gene3D" id="3.90.1260.10">
    <property type="entry name" value="Argininosuccinate synthetase, chain A, domain 2"/>
    <property type="match status" value="2"/>
</dbReference>
<evidence type="ECO:0000313" key="11">
    <source>
        <dbReference type="Proteomes" id="UP000737391"/>
    </source>
</evidence>
<evidence type="ECO:0000256" key="5">
    <source>
        <dbReference type="ARBA" id="ARBA00022605"/>
    </source>
</evidence>
<dbReference type="SUPFAM" id="SSF69864">
    <property type="entry name" value="Argininosuccinate synthetase, C-terminal domain"/>
    <property type="match status" value="2"/>
</dbReference>
<dbReference type="InterPro" id="IPR048268">
    <property type="entry name" value="Arginosuc_syn_C"/>
</dbReference>
<dbReference type="Gene3D" id="3.40.50.620">
    <property type="entry name" value="HUPs"/>
    <property type="match status" value="1"/>
</dbReference>
<dbReference type="GO" id="GO:0005737">
    <property type="term" value="C:cytoplasm"/>
    <property type="evidence" value="ECO:0007669"/>
    <property type="project" value="TreeGrafter"/>
</dbReference>
<keyword evidence="6" id="KW-0547">Nucleotide-binding</keyword>
<dbReference type="GO" id="GO:0005524">
    <property type="term" value="F:ATP binding"/>
    <property type="evidence" value="ECO:0007669"/>
    <property type="project" value="UniProtKB-KW"/>
</dbReference>
<dbReference type="Proteomes" id="UP000737391">
    <property type="component" value="Unassembled WGS sequence"/>
</dbReference>
<dbReference type="EC" id="6.3.4.5" evidence="2"/>
<dbReference type="PANTHER" id="PTHR11587">
    <property type="entry name" value="ARGININOSUCCINATE SYNTHASE"/>
    <property type="match status" value="1"/>
</dbReference>
<feature type="domain" description="Arginosuccinate synthase-like N-terminal" evidence="8">
    <location>
        <begin position="13"/>
        <end position="62"/>
    </location>
</feature>
<proteinExistence type="predicted"/>
<dbReference type="GO" id="GO:0006526">
    <property type="term" value="P:L-arginine biosynthetic process"/>
    <property type="evidence" value="ECO:0007669"/>
    <property type="project" value="UniProtKB-KW"/>
</dbReference>
<keyword evidence="7" id="KW-0067">ATP-binding</keyword>
<evidence type="ECO:0000256" key="3">
    <source>
        <dbReference type="ARBA" id="ARBA00022571"/>
    </source>
</evidence>
<dbReference type="InterPro" id="IPR048267">
    <property type="entry name" value="Arginosuc_syn_N"/>
</dbReference>
<dbReference type="Pfam" id="PF20979">
    <property type="entry name" value="Arginosuc_syn_C"/>
    <property type="match status" value="2"/>
</dbReference>
<dbReference type="GO" id="GO:0000053">
    <property type="term" value="P:argininosuccinate metabolic process"/>
    <property type="evidence" value="ECO:0007669"/>
    <property type="project" value="TreeGrafter"/>
</dbReference>
<evidence type="ECO:0000256" key="4">
    <source>
        <dbReference type="ARBA" id="ARBA00022598"/>
    </source>
</evidence>
<gene>
    <name evidence="10" type="ORF">FAGAP_6397</name>
</gene>
<reference evidence="10" key="1">
    <citation type="submission" date="2020-01" db="EMBL/GenBank/DDBJ databases">
        <title>Identification and distribution of gene clusters putatively required for synthesis of sphingolipid metabolism inhibitors in phylogenetically diverse species of the filamentous fungus Fusarium.</title>
        <authorList>
            <person name="Kim H.-S."/>
            <person name="Busman M."/>
            <person name="Brown D.W."/>
            <person name="Divon H."/>
            <person name="Uhlig S."/>
            <person name="Proctor R.H."/>
        </authorList>
    </citation>
    <scope>NUCLEOTIDE SEQUENCE</scope>
    <source>
        <strain evidence="10">NRRL 31653</strain>
    </source>
</reference>
<evidence type="ECO:0000256" key="2">
    <source>
        <dbReference type="ARBA" id="ARBA00012286"/>
    </source>
</evidence>
<evidence type="ECO:0000313" key="10">
    <source>
        <dbReference type="EMBL" id="KAF4497433.1"/>
    </source>
</evidence>
<protein>
    <recommendedName>
        <fullName evidence="2">argininosuccinate synthase</fullName>
        <ecNumber evidence="2">6.3.4.5</ecNumber>
    </recommendedName>
</protein>
<keyword evidence="4" id="KW-0436">Ligase</keyword>
<feature type="domain" description="Arginosuccinate synthase C-terminal" evidence="9">
    <location>
        <begin position="71"/>
        <end position="170"/>
    </location>
</feature>
<keyword evidence="5" id="KW-0028">Amino-acid biosynthesis</keyword>
<dbReference type="InterPro" id="IPR001518">
    <property type="entry name" value="Arginosuc_synth"/>
</dbReference>
<organism evidence="10 11">
    <name type="scientific">Fusarium agapanthi</name>
    <dbReference type="NCBI Taxonomy" id="1803897"/>
    <lineage>
        <taxon>Eukaryota</taxon>
        <taxon>Fungi</taxon>
        <taxon>Dikarya</taxon>
        <taxon>Ascomycota</taxon>
        <taxon>Pezizomycotina</taxon>
        <taxon>Sordariomycetes</taxon>
        <taxon>Hypocreomycetidae</taxon>
        <taxon>Hypocreales</taxon>
        <taxon>Nectriaceae</taxon>
        <taxon>Fusarium</taxon>
        <taxon>Fusarium fujikuroi species complex</taxon>
    </lineage>
</organism>
<evidence type="ECO:0000256" key="6">
    <source>
        <dbReference type="ARBA" id="ARBA00022741"/>
    </source>
</evidence>
<evidence type="ECO:0000259" key="8">
    <source>
        <dbReference type="Pfam" id="PF00764"/>
    </source>
</evidence>
<comment type="pathway">
    <text evidence="1">Amino-acid biosynthesis; L-arginine biosynthesis; L-arginine from L-ornithine and carbamoyl phosphate: step 2/3.</text>
</comment>
<dbReference type="PANTHER" id="PTHR11587:SF2">
    <property type="entry name" value="ARGININOSUCCINATE SYNTHASE"/>
    <property type="match status" value="1"/>
</dbReference>
<dbReference type="OrthoDB" id="1688907at2759"/>
<dbReference type="EMBL" id="LUFC02000432">
    <property type="protein sequence ID" value="KAF4497433.1"/>
    <property type="molecule type" value="Genomic_DNA"/>
</dbReference>
<dbReference type="AlphaFoldDB" id="A0A9P5B9N2"/>
<dbReference type="GO" id="GO:0000050">
    <property type="term" value="P:urea cycle"/>
    <property type="evidence" value="ECO:0007669"/>
    <property type="project" value="TreeGrafter"/>
</dbReference>
<evidence type="ECO:0000259" key="9">
    <source>
        <dbReference type="Pfam" id="PF20979"/>
    </source>
</evidence>
<sequence length="357" mass="40220">MTTAPSSAMDALKGNDQVHFELAWKACDPKMEVLAPWRIPAFFNRFQGRADLLKFAEEQKIPVSSTPKAPWSMDDNIIHCSYEAGTRSPPKDMWKRTVDPLDAPDKPTRFTVHFAEGVPVKLEVDGKTVTGSLEIFKEANELGRANGIGREDIVESRFIGLKPRGCYDVFCGCIVDVLPVTQITAPITGDTCSALFHELWQDIPAFYSDSPGLTILRKLHQNLEGLVMDSKVRIIRDRLSDDWAQWNVTPEREFVQNAIAFSQKQVDGKVEALAYKGNVIIVGRSSETSNLYSEEESSMVCTQRRPFRIKTNIRMRDTLDMDWSVEDTTGFINVNAIRIAKYGERKIGDGEPLSKRK</sequence>
<comment type="caution">
    <text evidence="10">The sequence shown here is derived from an EMBL/GenBank/DDBJ whole genome shotgun (WGS) entry which is preliminary data.</text>
</comment>
<dbReference type="InterPro" id="IPR014729">
    <property type="entry name" value="Rossmann-like_a/b/a_fold"/>
</dbReference>
<feature type="domain" description="Arginosuccinate synthase C-terminal" evidence="9">
    <location>
        <begin position="209"/>
        <end position="301"/>
    </location>
</feature>
<keyword evidence="11" id="KW-1185">Reference proteome</keyword>
<evidence type="ECO:0000256" key="7">
    <source>
        <dbReference type="ARBA" id="ARBA00022840"/>
    </source>
</evidence>